<gene>
    <name evidence="2" type="ORF">NADFUDRAFT_77954</name>
</gene>
<organism evidence="2 3">
    <name type="scientific">Nadsonia fulvescens var. elongata DSM 6958</name>
    <dbReference type="NCBI Taxonomy" id="857566"/>
    <lineage>
        <taxon>Eukaryota</taxon>
        <taxon>Fungi</taxon>
        <taxon>Dikarya</taxon>
        <taxon>Ascomycota</taxon>
        <taxon>Saccharomycotina</taxon>
        <taxon>Dipodascomycetes</taxon>
        <taxon>Dipodascales</taxon>
        <taxon>Dipodascales incertae sedis</taxon>
        <taxon>Nadsonia</taxon>
    </lineage>
</organism>
<dbReference type="Pfam" id="PF04502">
    <property type="entry name" value="Saf4_Yju2"/>
    <property type="match status" value="1"/>
</dbReference>
<evidence type="ECO:0008006" key="4">
    <source>
        <dbReference type="Google" id="ProtNLM"/>
    </source>
</evidence>
<evidence type="ECO:0000256" key="1">
    <source>
        <dbReference type="ARBA" id="ARBA00005595"/>
    </source>
</evidence>
<dbReference type="InterPro" id="IPR007590">
    <property type="entry name" value="Saf4/Yju2"/>
</dbReference>
<evidence type="ECO:0000313" key="2">
    <source>
        <dbReference type="EMBL" id="ODQ66556.1"/>
    </source>
</evidence>
<dbReference type="STRING" id="857566.A0A1E3PM81"/>
<dbReference type="OrthoDB" id="360327at2759"/>
<dbReference type="EMBL" id="KV454408">
    <property type="protein sequence ID" value="ODQ66556.1"/>
    <property type="molecule type" value="Genomic_DNA"/>
</dbReference>
<dbReference type="GO" id="GO:0005684">
    <property type="term" value="C:U2-type spliceosomal complex"/>
    <property type="evidence" value="ECO:0007669"/>
    <property type="project" value="TreeGrafter"/>
</dbReference>
<dbReference type="GO" id="GO:0071014">
    <property type="term" value="C:post-mRNA release spliceosomal complex"/>
    <property type="evidence" value="ECO:0007669"/>
    <property type="project" value="TreeGrafter"/>
</dbReference>
<dbReference type="PANTHER" id="PTHR12111">
    <property type="entry name" value="SPLICING FACTOR YJU2"/>
    <property type="match status" value="1"/>
</dbReference>
<sequence>MQGFNKYIPPTCDPQQNPTLNSVTSHLSKKEYQVVRFELPIDVVCTSCSAYFSKGNRYNSQKRQVGYYKDDESSALKIWNFRIKCMKCSEWWEIRTDPEMKQSPNGYVCYKGLRPNLKHRAYGSHNDSLTIPSRIAKNNTRNDPFADLEQHKAKVNNRDSQEKYVKYLLDRNSKQYDSSVQFQKSQDLRSAFRTEKKQLQKLHQENQQLLSRIGFDKSFRMANESKRDKAIAANVNFKQNNFFQMEHINLNQKLNDPIFPEKNHSSAEIAMENKRLKSVNTIRKTMFVDVEKSGFFIRASPLKRQRKSPIFTIEGKESNMVSKEADQNLVSYDSD</sequence>
<protein>
    <recommendedName>
        <fullName evidence="4">DUF572-domain-containing protein</fullName>
    </recommendedName>
</protein>
<name>A0A1E3PM81_9ASCO</name>
<dbReference type="Proteomes" id="UP000095009">
    <property type="component" value="Unassembled WGS sequence"/>
</dbReference>
<comment type="similarity">
    <text evidence="1">Belongs to the CWC16 family.</text>
</comment>
<evidence type="ECO:0000313" key="3">
    <source>
        <dbReference type="Proteomes" id="UP000095009"/>
    </source>
</evidence>
<reference evidence="2 3" key="1">
    <citation type="journal article" date="2016" name="Proc. Natl. Acad. Sci. U.S.A.">
        <title>Comparative genomics of biotechnologically important yeasts.</title>
        <authorList>
            <person name="Riley R."/>
            <person name="Haridas S."/>
            <person name="Wolfe K.H."/>
            <person name="Lopes M.R."/>
            <person name="Hittinger C.T."/>
            <person name="Goeker M."/>
            <person name="Salamov A.A."/>
            <person name="Wisecaver J.H."/>
            <person name="Long T.M."/>
            <person name="Calvey C.H."/>
            <person name="Aerts A.L."/>
            <person name="Barry K.W."/>
            <person name="Choi C."/>
            <person name="Clum A."/>
            <person name="Coughlan A.Y."/>
            <person name="Deshpande S."/>
            <person name="Douglass A.P."/>
            <person name="Hanson S.J."/>
            <person name="Klenk H.-P."/>
            <person name="LaButti K.M."/>
            <person name="Lapidus A."/>
            <person name="Lindquist E.A."/>
            <person name="Lipzen A.M."/>
            <person name="Meier-Kolthoff J.P."/>
            <person name="Ohm R.A."/>
            <person name="Otillar R.P."/>
            <person name="Pangilinan J.L."/>
            <person name="Peng Y."/>
            <person name="Rokas A."/>
            <person name="Rosa C.A."/>
            <person name="Scheuner C."/>
            <person name="Sibirny A.A."/>
            <person name="Slot J.C."/>
            <person name="Stielow J.B."/>
            <person name="Sun H."/>
            <person name="Kurtzman C.P."/>
            <person name="Blackwell M."/>
            <person name="Grigoriev I.V."/>
            <person name="Jeffries T.W."/>
        </authorList>
    </citation>
    <scope>NUCLEOTIDE SEQUENCE [LARGE SCALE GENOMIC DNA]</scope>
    <source>
        <strain evidence="2 3">DSM 6958</strain>
    </source>
</reference>
<dbReference type="GO" id="GO:0000398">
    <property type="term" value="P:mRNA splicing, via spliceosome"/>
    <property type="evidence" value="ECO:0007669"/>
    <property type="project" value="InterPro"/>
</dbReference>
<proteinExistence type="inferred from homology"/>
<dbReference type="AlphaFoldDB" id="A0A1E3PM81"/>
<accession>A0A1E3PM81</accession>
<keyword evidence="3" id="KW-1185">Reference proteome</keyword>
<dbReference type="PANTHER" id="PTHR12111:SF2">
    <property type="entry name" value="SPLICING FACTOR YJU2B-RELATED"/>
    <property type="match status" value="1"/>
</dbReference>